<accession>A0ABQ4CCG4</accession>
<keyword evidence="1" id="KW-0812">Transmembrane</keyword>
<feature type="transmembrane region" description="Helical" evidence="1">
    <location>
        <begin position="44"/>
        <end position="63"/>
    </location>
</feature>
<organism evidence="2 3">
    <name type="scientific">Asanoa iriomotensis</name>
    <dbReference type="NCBI Taxonomy" id="234613"/>
    <lineage>
        <taxon>Bacteria</taxon>
        <taxon>Bacillati</taxon>
        <taxon>Actinomycetota</taxon>
        <taxon>Actinomycetes</taxon>
        <taxon>Micromonosporales</taxon>
        <taxon>Micromonosporaceae</taxon>
        <taxon>Asanoa</taxon>
    </lineage>
</organism>
<feature type="transmembrane region" description="Helical" evidence="1">
    <location>
        <begin position="374"/>
        <end position="397"/>
    </location>
</feature>
<name>A0ABQ4CCG4_9ACTN</name>
<feature type="transmembrane region" description="Helical" evidence="1">
    <location>
        <begin position="184"/>
        <end position="202"/>
    </location>
</feature>
<evidence type="ECO:0008006" key="4">
    <source>
        <dbReference type="Google" id="ProtNLM"/>
    </source>
</evidence>
<evidence type="ECO:0000256" key="1">
    <source>
        <dbReference type="SAM" id="Phobius"/>
    </source>
</evidence>
<comment type="caution">
    <text evidence="2">The sequence shown here is derived from an EMBL/GenBank/DDBJ whole genome shotgun (WGS) entry which is preliminary data.</text>
</comment>
<dbReference type="EMBL" id="BONC01000068">
    <property type="protein sequence ID" value="GIF60464.1"/>
    <property type="molecule type" value="Genomic_DNA"/>
</dbReference>
<evidence type="ECO:0000313" key="3">
    <source>
        <dbReference type="Proteomes" id="UP000624325"/>
    </source>
</evidence>
<proteinExistence type="predicted"/>
<gene>
    <name evidence="2" type="ORF">Air01nite_65590</name>
</gene>
<reference evidence="2 3" key="1">
    <citation type="submission" date="2021-01" db="EMBL/GenBank/DDBJ databases">
        <title>Whole genome shotgun sequence of Asanoa iriomotensis NBRC 100142.</title>
        <authorList>
            <person name="Komaki H."/>
            <person name="Tamura T."/>
        </authorList>
    </citation>
    <scope>NUCLEOTIDE SEQUENCE [LARGE SCALE GENOMIC DNA]</scope>
    <source>
        <strain evidence="2 3">NBRC 100142</strain>
    </source>
</reference>
<sequence>MDGFGDIVSTVIVTGAAPVDVLVEPAAPPARPARWRWGRLRHEWTWISLGAVALSVLVTWPTMRHPTRTIPGDTGDPTMQAWQMAWSGHALRTDPTSLWQANAFHPEPTSFAFTDTLLGYAPAGLIGTGPVAALLRYNIIFVLAFALAFVGAYALVRQLGAGRVGAAVAGAGFAYAPWRLAQVGHLQVLSTGGIALALAMLARGHGWSLRHGYRPERARPGWAVGGWCVAAWQLSLGFGIGVPFGYALALAALVAVAGWLWRRPPLPRRLLLADGAGLAVFLAVAAFMARPYLLVAEQFPYVRRSWEDLRVSSPPLRGFFTSPNTSILWGDLSAGARAALGHRGETSLLPGFLLYGLAALGLVLSIWTLRQRLLLAAGVVASIVLAMGTEGPAGGRYTYGLVYVLPGFDGIRTPGRLVIWTTLLLAILAAGAVTALATRARPVRVMALLLPLLVVAEGVNTTGHPPVPAPPPAIATAPAPFLVLPSGATIDGIPMLWATDRFPEMVNGAGAFTTPRQVAIREATVRFPDEDSVALLRATGVRSVVVVRTAVVGTPYESTLSATTDGLPVRRVDTPEAVVYLLDPA</sequence>
<feature type="transmembrane region" description="Helical" evidence="1">
    <location>
        <begin position="135"/>
        <end position="156"/>
    </location>
</feature>
<feature type="transmembrane region" description="Helical" evidence="1">
    <location>
        <begin position="244"/>
        <end position="261"/>
    </location>
</feature>
<feature type="transmembrane region" description="Helical" evidence="1">
    <location>
        <begin position="417"/>
        <end position="437"/>
    </location>
</feature>
<protein>
    <recommendedName>
        <fullName evidence="4">4-amino-4-deoxy-L-arabinose transferase-like glycosyltransferase</fullName>
    </recommendedName>
</protein>
<keyword evidence="3" id="KW-1185">Reference proteome</keyword>
<keyword evidence="1" id="KW-1133">Transmembrane helix</keyword>
<keyword evidence="1" id="KW-0472">Membrane</keyword>
<dbReference type="Proteomes" id="UP000624325">
    <property type="component" value="Unassembled WGS sequence"/>
</dbReference>
<feature type="transmembrane region" description="Helical" evidence="1">
    <location>
        <begin position="270"/>
        <end position="289"/>
    </location>
</feature>
<feature type="transmembrane region" description="Helical" evidence="1">
    <location>
        <begin position="348"/>
        <end position="367"/>
    </location>
</feature>
<evidence type="ECO:0000313" key="2">
    <source>
        <dbReference type="EMBL" id="GIF60464.1"/>
    </source>
</evidence>